<reference evidence="2" key="1">
    <citation type="submission" date="2019-04" db="EMBL/GenBank/DDBJ databases">
        <authorList>
            <person name="Alioto T."/>
            <person name="Alioto T."/>
        </authorList>
    </citation>
    <scope>NUCLEOTIDE SEQUENCE [LARGE SCALE GENOMIC DNA]</scope>
</reference>
<organism evidence="2 3">
    <name type="scientific">Marmota monax</name>
    <name type="common">Woodchuck</name>
    <dbReference type="NCBI Taxonomy" id="9995"/>
    <lineage>
        <taxon>Eukaryota</taxon>
        <taxon>Metazoa</taxon>
        <taxon>Chordata</taxon>
        <taxon>Craniata</taxon>
        <taxon>Vertebrata</taxon>
        <taxon>Euteleostomi</taxon>
        <taxon>Mammalia</taxon>
        <taxon>Eutheria</taxon>
        <taxon>Euarchontoglires</taxon>
        <taxon>Glires</taxon>
        <taxon>Rodentia</taxon>
        <taxon>Sciuromorpha</taxon>
        <taxon>Sciuridae</taxon>
        <taxon>Xerinae</taxon>
        <taxon>Marmotini</taxon>
        <taxon>Marmota</taxon>
    </lineage>
</organism>
<evidence type="ECO:0000313" key="3">
    <source>
        <dbReference type="Proteomes" id="UP000335636"/>
    </source>
</evidence>
<feature type="region of interest" description="Disordered" evidence="1">
    <location>
        <begin position="91"/>
        <end position="129"/>
    </location>
</feature>
<feature type="compositionally biased region" description="Basic and acidic residues" evidence="1">
    <location>
        <begin position="115"/>
        <end position="129"/>
    </location>
</feature>
<accession>A0A5E4BZ24</accession>
<dbReference type="EMBL" id="CABDUW010000720">
    <property type="protein sequence ID" value="VTJ74159.1"/>
    <property type="molecule type" value="Genomic_DNA"/>
</dbReference>
<keyword evidence="3" id="KW-1185">Reference proteome</keyword>
<name>A0A5E4BZ24_MARMO</name>
<dbReference type="Proteomes" id="UP000335636">
    <property type="component" value="Unassembled WGS sequence"/>
</dbReference>
<evidence type="ECO:0000313" key="2">
    <source>
        <dbReference type="EMBL" id="VTJ74159.1"/>
    </source>
</evidence>
<comment type="caution">
    <text evidence="2">The sequence shown here is derived from an EMBL/GenBank/DDBJ whole genome shotgun (WGS) entry which is preliminary data.</text>
</comment>
<protein>
    <submittedName>
        <fullName evidence="2">Uncharacterized protein</fullName>
    </submittedName>
</protein>
<sequence>MFLLCFWEVQYSVLAGTLVSSLILLHSGVRTGGQAPAIRETLACLRINEADTQKVPSGIPMALSCPGVHTSAALITPWCWGSATSWRTSTGRVLQEASSTQQGDGPHRRMTCSETHAEPSRVKDADPEK</sequence>
<feature type="compositionally biased region" description="Polar residues" evidence="1">
    <location>
        <begin position="91"/>
        <end position="103"/>
    </location>
</feature>
<dbReference type="AlphaFoldDB" id="A0A5E4BZ24"/>
<gene>
    <name evidence="2" type="ORF">MONAX_5E018461</name>
</gene>
<evidence type="ECO:0000256" key="1">
    <source>
        <dbReference type="SAM" id="MobiDB-lite"/>
    </source>
</evidence>
<proteinExistence type="predicted"/>